<dbReference type="EMBL" id="CP068046">
    <property type="protein sequence ID" value="QQR38946.1"/>
    <property type="molecule type" value="Genomic_DNA"/>
</dbReference>
<keyword evidence="1" id="KW-1133">Transmembrane helix</keyword>
<evidence type="ECO:0000313" key="2">
    <source>
        <dbReference type="EMBL" id="QQR38946.1"/>
    </source>
</evidence>
<accession>A0ABX7C4C8</accession>
<dbReference type="Proteomes" id="UP000595857">
    <property type="component" value="Chromosome"/>
</dbReference>
<feature type="transmembrane region" description="Helical" evidence="1">
    <location>
        <begin position="25"/>
        <end position="47"/>
    </location>
</feature>
<evidence type="ECO:0008006" key="4">
    <source>
        <dbReference type="Google" id="ProtNLM"/>
    </source>
</evidence>
<evidence type="ECO:0000256" key="1">
    <source>
        <dbReference type="SAM" id="Phobius"/>
    </source>
</evidence>
<protein>
    <recommendedName>
        <fullName evidence="4">LPS export ABC transporter periplasmic protein LptC</fullName>
    </recommendedName>
</protein>
<gene>
    <name evidence="2" type="ORF">JI748_14530</name>
</gene>
<reference evidence="2 3" key="1">
    <citation type="submission" date="2021-01" db="EMBL/GenBank/DDBJ databases">
        <title>Genome seq and assembly of Devosia sp. LEGU1.</title>
        <authorList>
            <person name="Chhetri G."/>
        </authorList>
    </citation>
    <scope>NUCLEOTIDE SEQUENCE [LARGE SCALE GENOMIC DNA]</scope>
    <source>
        <strain evidence="2 3">LEGU1</strain>
    </source>
</reference>
<name>A0ABX7C4C8_9HYPH</name>
<keyword evidence="1" id="KW-0812">Transmembrane</keyword>
<keyword evidence="1" id="KW-0472">Membrane</keyword>
<sequence>MSISTAASLPPIHRRLQRRNRLVRVLRLAVPILGALVLFALMLQIVLSSLGGRFSIGQITVTPDAVTVAAPDYIGVMQDGSSYRVSASSARATTERPDLIGLAEAKLVLDRIDGVQLSADAALAQLDTTNQLTMVPGVADIADSSGTTGTLRDSVFDWQAQLLTTNGEVVIDYADGTTVRAGGLVYDAQSMIWTFNRSVVTLPSTPGENDLSDGDQDP</sequence>
<evidence type="ECO:0000313" key="3">
    <source>
        <dbReference type="Proteomes" id="UP000595857"/>
    </source>
</evidence>
<organism evidence="2 3">
    <name type="scientific">Devosia rhizoryzae</name>
    <dbReference type="NCBI Taxonomy" id="2774137"/>
    <lineage>
        <taxon>Bacteria</taxon>
        <taxon>Pseudomonadati</taxon>
        <taxon>Pseudomonadota</taxon>
        <taxon>Alphaproteobacteria</taxon>
        <taxon>Hyphomicrobiales</taxon>
        <taxon>Devosiaceae</taxon>
        <taxon>Devosia</taxon>
    </lineage>
</organism>
<keyword evidence="3" id="KW-1185">Reference proteome</keyword>
<dbReference type="RefSeq" id="WP_201632174.1">
    <property type="nucleotide sequence ID" value="NZ_CP068046.1"/>
</dbReference>
<proteinExistence type="predicted"/>